<feature type="compositionally biased region" description="Basic residues" evidence="1">
    <location>
        <begin position="48"/>
        <end position="57"/>
    </location>
</feature>
<accession>A0A8D8TGP0</accession>
<evidence type="ECO:0000256" key="1">
    <source>
        <dbReference type="SAM" id="MobiDB-lite"/>
    </source>
</evidence>
<organism evidence="2">
    <name type="scientific">Cacopsylla melanoneura</name>
    <dbReference type="NCBI Taxonomy" id="428564"/>
    <lineage>
        <taxon>Eukaryota</taxon>
        <taxon>Metazoa</taxon>
        <taxon>Ecdysozoa</taxon>
        <taxon>Arthropoda</taxon>
        <taxon>Hexapoda</taxon>
        <taxon>Insecta</taxon>
        <taxon>Pterygota</taxon>
        <taxon>Neoptera</taxon>
        <taxon>Paraneoptera</taxon>
        <taxon>Hemiptera</taxon>
        <taxon>Sternorrhyncha</taxon>
        <taxon>Psylloidea</taxon>
        <taxon>Psyllidae</taxon>
        <taxon>Psyllinae</taxon>
        <taxon>Cacopsylla</taxon>
    </lineage>
</organism>
<reference evidence="2" key="1">
    <citation type="submission" date="2021-05" db="EMBL/GenBank/DDBJ databases">
        <authorList>
            <person name="Alioto T."/>
            <person name="Alioto T."/>
            <person name="Gomez Garrido J."/>
        </authorList>
    </citation>
    <scope>NUCLEOTIDE SEQUENCE</scope>
</reference>
<protein>
    <submittedName>
        <fullName evidence="2">Uncharacterized protein</fullName>
    </submittedName>
</protein>
<sequence length="115" mass="13280">MSTVSDIRSSSVISYQTGHYLYSNLFLNSIATQNSQKMNIYSNEKHSPWKKKKKTRSKNREKVAPHNNGRTNKKLVRRAQLKFNQKQTTPHQQLTIAETNHVHSVVCFVRTLGIP</sequence>
<proteinExistence type="predicted"/>
<feature type="region of interest" description="Disordered" evidence="1">
    <location>
        <begin position="41"/>
        <end position="71"/>
    </location>
</feature>
<dbReference type="EMBL" id="HBUF01284873">
    <property type="protein sequence ID" value="CAG6688075.1"/>
    <property type="molecule type" value="Transcribed_RNA"/>
</dbReference>
<evidence type="ECO:0000313" key="2">
    <source>
        <dbReference type="EMBL" id="CAG6688075.1"/>
    </source>
</evidence>
<name>A0A8D8TGP0_9HEMI</name>
<dbReference type="AlphaFoldDB" id="A0A8D8TGP0"/>